<dbReference type="InterPro" id="IPR016181">
    <property type="entry name" value="Acyl_CoA_acyltransferase"/>
</dbReference>
<dbReference type="GO" id="GO:1905502">
    <property type="term" value="F:acetyl-CoA binding"/>
    <property type="evidence" value="ECO:0007669"/>
    <property type="project" value="TreeGrafter"/>
</dbReference>
<keyword evidence="2" id="KW-0808">Transferase</keyword>
<evidence type="ECO:0000259" key="1">
    <source>
        <dbReference type="PROSITE" id="PS51186"/>
    </source>
</evidence>
<gene>
    <name evidence="2" type="ORF">EJN90_02840</name>
</gene>
<dbReference type="CDD" id="cd04301">
    <property type="entry name" value="NAT_SF"/>
    <property type="match status" value="1"/>
</dbReference>
<dbReference type="InterPro" id="IPR000182">
    <property type="entry name" value="GNAT_dom"/>
</dbReference>
<feature type="domain" description="N-acetyltransferase" evidence="1">
    <location>
        <begin position="2"/>
        <end position="144"/>
    </location>
</feature>
<dbReference type="InterPro" id="IPR039840">
    <property type="entry name" value="NAA80"/>
</dbReference>
<keyword evidence="3" id="KW-1185">Reference proteome</keyword>
<dbReference type="SUPFAM" id="SSF55729">
    <property type="entry name" value="Acyl-CoA N-acyltransferases (Nat)"/>
    <property type="match status" value="1"/>
</dbReference>
<dbReference type="Gene3D" id="3.40.630.30">
    <property type="match status" value="1"/>
</dbReference>
<protein>
    <submittedName>
        <fullName evidence="2">GNAT family N-acetyltransferase</fullName>
    </submittedName>
</protein>
<accession>A0A3Q9BJA6</accession>
<dbReference type="EMBL" id="CP034465">
    <property type="protein sequence ID" value="AZP03693.1"/>
    <property type="molecule type" value="Genomic_DNA"/>
</dbReference>
<dbReference type="RefSeq" id="WP_126108783.1">
    <property type="nucleotide sequence ID" value="NZ_CP034465.1"/>
</dbReference>
<reference evidence="3" key="1">
    <citation type="submission" date="2018-12" db="EMBL/GenBank/DDBJ databases">
        <title>Complete genome sequencing of Jeotgalibaca sp. H21T32.</title>
        <authorList>
            <person name="Bae J.-W."/>
            <person name="Lee S.-Y."/>
        </authorList>
    </citation>
    <scope>NUCLEOTIDE SEQUENCE [LARGE SCALE GENOMIC DNA]</scope>
    <source>
        <strain evidence="3">H21T32</strain>
    </source>
</reference>
<dbReference type="KEGG" id="jeh:EJN90_02840"/>
<proteinExistence type="predicted"/>
<dbReference type="GO" id="GO:0005737">
    <property type="term" value="C:cytoplasm"/>
    <property type="evidence" value="ECO:0007669"/>
    <property type="project" value="TreeGrafter"/>
</dbReference>
<dbReference type="Proteomes" id="UP000273326">
    <property type="component" value="Chromosome"/>
</dbReference>
<dbReference type="PANTHER" id="PTHR13538:SF4">
    <property type="entry name" value="N-ALPHA-ACETYLTRANSFERASE 80"/>
    <property type="match status" value="1"/>
</dbReference>
<evidence type="ECO:0000313" key="2">
    <source>
        <dbReference type="EMBL" id="AZP03693.1"/>
    </source>
</evidence>
<dbReference type="OrthoDB" id="162775at2"/>
<dbReference type="GO" id="GO:0008080">
    <property type="term" value="F:N-acetyltransferase activity"/>
    <property type="evidence" value="ECO:0007669"/>
    <property type="project" value="InterPro"/>
</dbReference>
<dbReference type="PROSITE" id="PS51186">
    <property type="entry name" value="GNAT"/>
    <property type="match status" value="1"/>
</dbReference>
<name>A0A3Q9BJA6_9LACT</name>
<organism evidence="2 3">
    <name type="scientific">Jeotgalibaca ciconiae</name>
    <dbReference type="NCBI Taxonomy" id="2496265"/>
    <lineage>
        <taxon>Bacteria</taxon>
        <taxon>Bacillati</taxon>
        <taxon>Bacillota</taxon>
        <taxon>Bacilli</taxon>
        <taxon>Lactobacillales</taxon>
        <taxon>Carnobacteriaceae</taxon>
        <taxon>Jeotgalibaca</taxon>
    </lineage>
</organism>
<evidence type="ECO:0000313" key="3">
    <source>
        <dbReference type="Proteomes" id="UP000273326"/>
    </source>
</evidence>
<dbReference type="Pfam" id="PF13673">
    <property type="entry name" value="Acetyltransf_10"/>
    <property type="match status" value="1"/>
</dbReference>
<sequence>MLEIYVVDQVWQLALVYEVRKETFVVGQGIPIELEFDEKTGKTYQYVLLAEKGNGIGTARINTTHSDFAKIERVAIVPKFQFQGYGRKLIEAVEEVIRTQGYEKIVITSQVQARGFYERLGYQVNESIKLESSIPTIYTEKNLKKIGAH</sequence>
<dbReference type="AlphaFoldDB" id="A0A3Q9BJA6"/>
<dbReference type="PANTHER" id="PTHR13538">
    <property type="entry name" value="N-ACETYLTRANSFERASE 6"/>
    <property type="match status" value="1"/>
</dbReference>